<evidence type="ECO:0000256" key="1">
    <source>
        <dbReference type="SAM" id="MobiDB-lite"/>
    </source>
</evidence>
<dbReference type="Proteomes" id="UP000594454">
    <property type="component" value="Chromosome 2"/>
</dbReference>
<evidence type="ECO:0000313" key="3">
    <source>
        <dbReference type="Proteomes" id="UP000594454"/>
    </source>
</evidence>
<organism evidence="2 3">
    <name type="scientific">Hermetia illucens</name>
    <name type="common">Black soldier fly</name>
    <dbReference type="NCBI Taxonomy" id="343691"/>
    <lineage>
        <taxon>Eukaryota</taxon>
        <taxon>Metazoa</taxon>
        <taxon>Ecdysozoa</taxon>
        <taxon>Arthropoda</taxon>
        <taxon>Hexapoda</taxon>
        <taxon>Insecta</taxon>
        <taxon>Pterygota</taxon>
        <taxon>Neoptera</taxon>
        <taxon>Endopterygota</taxon>
        <taxon>Diptera</taxon>
        <taxon>Brachycera</taxon>
        <taxon>Stratiomyomorpha</taxon>
        <taxon>Stratiomyidae</taxon>
        <taxon>Hermetiinae</taxon>
        <taxon>Hermetia</taxon>
    </lineage>
</organism>
<name>A0A7R8UJG7_HERIL</name>
<dbReference type="InParanoid" id="A0A7R8UJG7"/>
<reference evidence="2 3" key="1">
    <citation type="submission" date="2020-11" db="EMBL/GenBank/DDBJ databases">
        <authorList>
            <person name="Wallbank WR R."/>
            <person name="Pardo Diaz C."/>
            <person name="Kozak K."/>
            <person name="Martin S."/>
            <person name="Jiggins C."/>
            <person name="Moest M."/>
            <person name="Warren A I."/>
            <person name="Generalovic N T."/>
            <person name="Byers J.R.P. K."/>
            <person name="Montejo-Kovacevich G."/>
            <person name="Yen C E."/>
        </authorList>
    </citation>
    <scope>NUCLEOTIDE SEQUENCE [LARGE SCALE GENOMIC DNA]</scope>
</reference>
<gene>
    <name evidence="2" type="ORF">HERILL_LOCUS5064</name>
</gene>
<accession>A0A7R8UJG7</accession>
<keyword evidence="3" id="KW-1185">Reference proteome</keyword>
<feature type="region of interest" description="Disordered" evidence="1">
    <location>
        <begin position="25"/>
        <end position="52"/>
    </location>
</feature>
<feature type="compositionally biased region" description="Polar residues" evidence="1">
    <location>
        <begin position="29"/>
        <end position="47"/>
    </location>
</feature>
<protein>
    <submittedName>
        <fullName evidence="2">Uncharacterized protein</fullName>
    </submittedName>
</protein>
<evidence type="ECO:0000313" key="2">
    <source>
        <dbReference type="EMBL" id="CAD7081992.1"/>
    </source>
</evidence>
<sequence>MNSRMLSQNSNGSTYCSEAEQREIGANYRTENSSSTVALPKRQMNSHQKNDRTRYFQPKVCSFISAREKSSPPLLSTVGIMESENYFPLSQNKHGAQFINSTKRLPLDSQFSNNKRFASTQSTSQFIKKESTASYVDIKLKSLGDCKPKFQNKIFETEDKFTRYPQNNHTQYPNRDIDTISITSEDISNIVDKQIALHRKRREERIQSRSQSSNPIWQRMHSFERSSRICERNSSRNHNKHYRTSFSQTEHMPPIVGALNMDISSKPKKYKLTDNHIIEIANFFNIKRHKLKLAIENVTSGIAIGTDISDDETMSAHKMKNSEIKIG</sequence>
<dbReference type="AlphaFoldDB" id="A0A7R8UJG7"/>
<proteinExistence type="predicted"/>
<dbReference type="EMBL" id="LR899010">
    <property type="protein sequence ID" value="CAD7081992.1"/>
    <property type="molecule type" value="Genomic_DNA"/>
</dbReference>